<dbReference type="SUPFAM" id="SSF103657">
    <property type="entry name" value="BAR/IMD domain-like"/>
    <property type="match status" value="1"/>
</dbReference>
<feature type="compositionally biased region" description="Polar residues" evidence="2">
    <location>
        <begin position="372"/>
        <end position="382"/>
    </location>
</feature>
<dbReference type="Gene3D" id="1.20.1270.60">
    <property type="entry name" value="Arfaptin homology (AH) domain/BAR domain"/>
    <property type="match status" value="1"/>
</dbReference>
<reference evidence="4 6" key="1">
    <citation type="submission" date="2015-01" db="EMBL/GenBank/DDBJ databases">
        <title>The Genome Sequence of Exophiala mesophila CBS40295.</title>
        <authorList>
            <consortium name="The Broad Institute Genomics Platform"/>
            <person name="Cuomo C."/>
            <person name="de Hoog S."/>
            <person name="Gorbushina A."/>
            <person name="Stielow B."/>
            <person name="Teixiera M."/>
            <person name="Abouelleil A."/>
            <person name="Chapman S.B."/>
            <person name="Priest M."/>
            <person name="Young S.K."/>
            <person name="Wortman J."/>
            <person name="Nusbaum C."/>
            <person name="Birren B."/>
        </authorList>
    </citation>
    <scope>NUCLEOTIDE SEQUENCE [LARGE SCALE GENOMIC DNA]</scope>
    <source>
        <strain evidence="4 6">CBS 40295</strain>
    </source>
</reference>
<evidence type="ECO:0000313" key="5">
    <source>
        <dbReference type="EMBL" id="RVX68119.1"/>
    </source>
</evidence>
<sequence>MNVNKKLDRFKQWAGERMGGEVKTNVSDDFKAMELEMALRQEGLEKMQRSMNAHVKAISKRSEIEGKEKTLPIAHLGGTMISHGEEFESDSEYGQCLIMMGRSHERLARAQETLIVGATTSWLESLERSLVQMKEYQAARKKLETRRLAYDTSLAKMQKAKREDFRVEEELRSQKAKYEESADDVMRRMEEVRESDPDSVNDLGAFLDAQLAYHDKCRDALLQLKNEWPSRLPSQGRPSRPTPRSRSNTVRSHTQYVEPVEEVPVVDVRPSIKSARSMTSRSVENPLSDFSPAISSSRPGYTRSTTLDSPRQVIRELSPGTMPRMIRVPSDSLMVRTARSNLRNLDEGDIFADDSGSYTNSSPDHGYGESVSPATSQGSGSFTPLKKSAAPPPPPSRAKKPPPPPIPAKRTAIT</sequence>
<name>A0A0D1ZAW6_EXOME</name>
<dbReference type="Pfam" id="PF03114">
    <property type="entry name" value="BAR"/>
    <property type="match status" value="1"/>
</dbReference>
<keyword evidence="1" id="KW-0175">Coiled coil</keyword>
<reference evidence="5 7" key="2">
    <citation type="submission" date="2017-03" db="EMBL/GenBank/DDBJ databases">
        <title>Genomes of endolithic fungi from Antarctica.</title>
        <authorList>
            <person name="Coleine C."/>
            <person name="Masonjones S."/>
            <person name="Stajich J.E."/>
        </authorList>
    </citation>
    <scope>NUCLEOTIDE SEQUENCE [LARGE SCALE GENOMIC DNA]</scope>
    <source>
        <strain evidence="5 7">CCFEE 6314</strain>
    </source>
</reference>
<dbReference type="OrthoDB" id="14167at2759"/>
<feature type="region of interest" description="Disordered" evidence="2">
    <location>
        <begin position="275"/>
        <end position="329"/>
    </location>
</feature>
<dbReference type="VEuPathDB" id="FungiDB:PV10_05701"/>
<dbReference type="Proteomes" id="UP000054302">
    <property type="component" value="Unassembled WGS sequence"/>
</dbReference>
<feature type="coiled-coil region" evidence="1">
    <location>
        <begin position="126"/>
        <end position="195"/>
    </location>
</feature>
<dbReference type="AlphaFoldDB" id="A0A0D1ZAW6"/>
<dbReference type="GO" id="GO:0005737">
    <property type="term" value="C:cytoplasm"/>
    <property type="evidence" value="ECO:0007669"/>
    <property type="project" value="InterPro"/>
</dbReference>
<feature type="region of interest" description="Disordered" evidence="2">
    <location>
        <begin position="347"/>
        <end position="414"/>
    </location>
</feature>
<evidence type="ECO:0000256" key="2">
    <source>
        <dbReference type="SAM" id="MobiDB-lite"/>
    </source>
</evidence>
<dbReference type="PROSITE" id="PS51021">
    <property type="entry name" value="BAR"/>
    <property type="match status" value="1"/>
</dbReference>
<dbReference type="EMBL" id="KN847523">
    <property type="protein sequence ID" value="KIV91124.1"/>
    <property type="molecule type" value="Genomic_DNA"/>
</dbReference>
<evidence type="ECO:0000259" key="3">
    <source>
        <dbReference type="PROSITE" id="PS51021"/>
    </source>
</evidence>
<dbReference type="OMA" id="KSMTSYV"/>
<feature type="compositionally biased region" description="Polar residues" evidence="2">
    <location>
        <begin position="293"/>
        <end position="309"/>
    </location>
</feature>
<evidence type="ECO:0000256" key="1">
    <source>
        <dbReference type="SAM" id="Coils"/>
    </source>
</evidence>
<feature type="compositionally biased region" description="Pro residues" evidence="2">
    <location>
        <begin position="390"/>
        <end position="407"/>
    </location>
</feature>
<dbReference type="STRING" id="212818.A0A0D1ZAW6"/>
<dbReference type="GeneID" id="27323546"/>
<proteinExistence type="predicted"/>
<dbReference type="Proteomes" id="UP000288859">
    <property type="component" value="Unassembled WGS sequence"/>
</dbReference>
<gene>
    <name evidence="5" type="ORF">B0A52_08260</name>
    <name evidence="4" type="ORF">PV10_05701</name>
</gene>
<feature type="compositionally biased region" description="Low complexity" evidence="2">
    <location>
        <begin position="233"/>
        <end position="247"/>
    </location>
</feature>
<feature type="domain" description="BAR" evidence="3">
    <location>
        <begin position="15"/>
        <end position="241"/>
    </location>
</feature>
<evidence type="ECO:0000313" key="4">
    <source>
        <dbReference type="EMBL" id="KIV91124.1"/>
    </source>
</evidence>
<organism evidence="4 6">
    <name type="scientific">Exophiala mesophila</name>
    <name type="common">Black yeast-like fungus</name>
    <dbReference type="NCBI Taxonomy" id="212818"/>
    <lineage>
        <taxon>Eukaryota</taxon>
        <taxon>Fungi</taxon>
        <taxon>Dikarya</taxon>
        <taxon>Ascomycota</taxon>
        <taxon>Pezizomycotina</taxon>
        <taxon>Eurotiomycetes</taxon>
        <taxon>Chaetothyriomycetidae</taxon>
        <taxon>Chaetothyriales</taxon>
        <taxon>Herpotrichiellaceae</taxon>
        <taxon>Exophiala</taxon>
    </lineage>
</organism>
<feature type="region of interest" description="Disordered" evidence="2">
    <location>
        <begin position="228"/>
        <end position="257"/>
    </location>
</feature>
<evidence type="ECO:0000313" key="7">
    <source>
        <dbReference type="Proteomes" id="UP000288859"/>
    </source>
</evidence>
<feature type="compositionally biased region" description="Polar residues" evidence="2">
    <location>
        <begin position="275"/>
        <end position="285"/>
    </location>
</feature>
<keyword evidence="6" id="KW-1185">Reference proteome</keyword>
<dbReference type="InterPro" id="IPR027267">
    <property type="entry name" value="AH/BAR_dom_sf"/>
</dbReference>
<dbReference type="SMART" id="SM00721">
    <property type="entry name" value="BAR"/>
    <property type="match status" value="1"/>
</dbReference>
<accession>A0A0D1ZAW6</accession>
<dbReference type="InterPro" id="IPR004148">
    <property type="entry name" value="BAR_dom"/>
</dbReference>
<dbReference type="HOGENOM" id="CLU_034817_1_0_1"/>
<evidence type="ECO:0000313" key="6">
    <source>
        <dbReference type="Proteomes" id="UP000054302"/>
    </source>
</evidence>
<dbReference type="EMBL" id="NAJM01000041">
    <property type="protein sequence ID" value="RVX68119.1"/>
    <property type="molecule type" value="Genomic_DNA"/>
</dbReference>
<dbReference type="RefSeq" id="XP_016222698.1">
    <property type="nucleotide sequence ID" value="XM_016370405.1"/>
</dbReference>
<protein>
    <recommendedName>
        <fullName evidence="3">BAR domain-containing protein</fullName>
    </recommendedName>
</protein>